<reference evidence="2 3" key="1">
    <citation type="submission" date="2019-01" db="EMBL/GenBank/DDBJ databases">
        <title>Complete genome sequence of Cohnella hallensis HS21 isolated from Korean fir (Abies koreana) rhizospheric soil.</title>
        <authorList>
            <person name="Jiang L."/>
            <person name="Kang S.W."/>
            <person name="Kim S."/>
            <person name="Jung J."/>
            <person name="Kim C.Y."/>
            <person name="Kim D.H."/>
            <person name="Kim S.W."/>
            <person name="Lee J."/>
        </authorList>
    </citation>
    <scope>NUCLEOTIDE SEQUENCE [LARGE SCALE GENOMIC DNA]</scope>
    <source>
        <strain evidence="2 3">HS21</strain>
    </source>
</reference>
<sequence>MGMSKSKQHRHKTERAGLNNPEMSRIQWHRKPHTQVVQNKKAEQRRTLCRHKGSRDGADFFIFWRNALIN</sequence>
<dbReference type="AlphaFoldDB" id="A0A3T1DBK4"/>
<feature type="compositionally biased region" description="Basic residues" evidence="1">
    <location>
        <begin position="1"/>
        <end position="13"/>
    </location>
</feature>
<feature type="region of interest" description="Disordered" evidence="1">
    <location>
        <begin position="1"/>
        <end position="48"/>
    </location>
</feature>
<gene>
    <name evidence="2" type="ORF">KCTCHS21_47570</name>
</gene>
<accession>A0A3T1DBK4</accession>
<evidence type="ECO:0000256" key="1">
    <source>
        <dbReference type="SAM" id="MobiDB-lite"/>
    </source>
</evidence>
<keyword evidence="3" id="KW-1185">Reference proteome</keyword>
<dbReference type="RefSeq" id="WP_232057937.1">
    <property type="nucleotide sequence ID" value="NZ_AP019400.1"/>
</dbReference>
<organism evidence="2 3">
    <name type="scientific">Cohnella abietis</name>
    <dbReference type="NCBI Taxonomy" id="2507935"/>
    <lineage>
        <taxon>Bacteria</taxon>
        <taxon>Bacillati</taxon>
        <taxon>Bacillota</taxon>
        <taxon>Bacilli</taxon>
        <taxon>Bacillales</taxon>
        <taxon>Paenibacillaceae</taxon>
        <taxon>Cohnella</taxon>
    </lineage>
</organism>
<evidence type="ECO:0000313" key="3">
    <source>
        <dbReference type="Proteomes" id="UP000289856"/>
    </source>
</evidence>
<proteinExistence type="predicted"/>
<dbReference type="EMBL" id="AP019400">
    <property type="protein sequence ID" value="BBI35358.1"/>
    <property type="molecule type" value="Genomic_DNA"/>
</dbReference>
<protein>
    <submittedName>
        <fullName evidence="2">Uncharacterized protein</fullName>
    </submittedName>
</protein>
<evidence type="ECO:0000313" key="2">
    <source>
        <dbReference type="EMBL" id="BBI35358.1"/>
    </source>
</evidence>
<dbReference type="Proteomes" id="UP000289856">
    <property type="component" value="Chromosome"/>
</dbReference>
<dbReference type="KEGG" id="cohn:KCTCHS21_47570"/>
<name>A0A3T1DBK4_9BACL</name>